<accession>A0A8S1ASD0</accession>
<proteinExistence type="predicted"/>
<sequence length="86" mass="9616">MGTSRWSVSWARVKAGGRSVVQSPHLPEHSPVSAGVVGRRGRLDSAVPLIPERCRGRLTTRSEFIDAHTRRRWPLVMGHGRHNKIT</sequence>
<gene>
    <name evidence="1" type="ORF">APLA_LOCUS12841</name>
</gene>
<comment type="caution">
    <text evidence="1">The sequence shown here is derived from an EMBL/GenBank/DDBJ whole genome shotgun (WGS) entry which is preliminary data.</text>
</comment>
<dbReference type="Proteomes" id="UP000494256">
    <property type="component" value="Unassembled WGS sequence"/>
</dbReference>
<evidence type="ECO:0000313" key="2">
    <source>
        <dbReference type="Proteomes" id="UP000494256"/>
    </source>
</evidence>
<evidence type="ECO:0000313" key="1">
    <source>
        <dbReference type="EMBL" id="CAB3249386.1"/>
    </source>
</evidence>
<protein>
    <submittedName>
        <fullName evidence="1">Uncharacterized protein</fullName>
    </submittedName>
</protein>
<dbReference type="AlphaFoldDB" id="A0A8S1ASD0"/>
<dbReference type="EMBL" id="CADEBD010000344">
    <property type="protein sequence ID" value="CAB3249386.1"/>
    <property type="molecule type" value="Genomic_DNA"/>
</dbReference>
<name>A0A8S1ASD0_ARCPL</name>
<reference evidence="1 2" key="1">
    <citation type="submission" date="2020-04" db="EMBL/GenBank/DDBJ databases">
        <authorList>
            <person name="Wallbank WR R."/>
            <person name="Pardo Diaz C."/>
            <person name="Kozak K."/>
            <person name="Martin S."/>
            <person name="Jiggins C."/>
            <person name="Moest M."/>
            <person name="Warren A I."/>
            <person name="Byers J.R.P. K."/>
            <person name="Montejo-Kovacevich G."/>
            <person name="Yen C E."/>
        </authorList>
    </citation>
    <scope>NUCLEOTIDE SEQUENCE [LARGE SCALE GENOMIC DNA]</scope>
</reference>
<organism evidence="1 2">
    <name type="scientific">Arctia plantaginis</name>
    <name type="common">Wood tiger moth</name>
    <name type="synonym">Phalaena plantaginis</name>
    <dbReference type="NCBI Taxonomy" id="874455"/>
    <lineage>
        <taxon>Eukaryota</taxon>
        <taxon>Metazoa</taxon>
        <taxon>Ecdysozoa</taxon>
        <taxon>Arthropoda</taxon>
        <taxon>Hexapoda</taxon>
        <taxon>Insecta</taxon>
        <taxon>Pterygota</taxon>
        <taxon>Neoptera</taxon>
        <taxon>Endopterygota</taxon>
        <taxon>Lepidoptera</taxon>
        <taxon>Glossata</taxon>
        <taxon>Ditrysia</taxon>
        <taxon>Noctuoidea</taxon>
        <taxon>Erebidae</taxon>
        <taxon>Arctiinae</taxon>
        <taxon>Arctia</taxon>
    </lineage>
</organism>